<evidence type="ECO:0000313" key="4">
    <source>
        <dbReference type="Proteomes" id="UP000658997"/>
    </source>
</evidence>
<organism evidence="3 4">
    <name type="scientific">Ustilago bromivora</name>
    <dbReference type="NCBI Taxonomy" id="307758"/>
    <lineage>
        <taxon>Eukaryota</taxon>
        <taxon>Fungi</taxon>
        <taxon>Dikarya</taxon>
        <taxon>Basidiomycota</taxon>
        <taxon>Ustilaginomycotina</taxon>
        <taxon>Ustilaginomycetes</taxon>
        <taxon>Ustilaginales</taxon>
        <taxon>Ustilaginaceae</taxon>
        <taxon>Ustilago</taxon>
    </lineage>
</organism>
<evidence type="ECO:0000256" key="1">
    <source>
        <dbReference type="SAM" id="MobiDB-lite"/>
    </source>
</evidence>
<dbReference type="AlphaFoldDB" id="A0A8H8TPU0"/>
<feature type="region of interest" description="Disordered" evidence="1">
    <location>
        <begin position="166"/>
        <end position="372"/>
    </location>
</feature>
<feature type="region of interest" description="Disordered" evidence="1">
    <location>
        <begin position="133"/>
        <end position="153"/>
    </location>
</feature>
<feature type="compositionally biased region" description="Low complexity" evidence="1">
    <location>
        <begin position="251"/>
        <end position="313"/>
    </location>
</feature>
<keyword evidence="4" id="KW-1185">Reference proteome</keyword>
<evidence type="ECO:0000256" key="2">
    <source>
        <dbReference type="SAM" id="Phobius"/>
    </source>
</evidence>
<feature type="compositionally biased region" description="Polar residues" evidence="1">
    <location>
        <begin position="425"/>
        <end position="434"/>
    </location>
</feature>
<feature type="compositionally biased region" description="Polar residues" evidence="1">
    <location>
        <begin position="172"/>
        <end position="182"/>
    </location>
</feature>
<dbReference type="EMBL" id="ULHB01000024">
    <property type="protein sequence ID" value="SYW77145.1"/>
    <property type="molecule type" value="Genomic_DNA"/>
</dbReference>
<feature type="compositionally biased region" description="Low complexity" evidence="1">
    <location>
        <begin position="323"/>
        <end position="336"/>
    </location>
</feature>
<comment type="caution">
    <text evidence="3">The sequence shown here is derived from an EMBL/GenBank/DDBJ whole genome shotgun (WGS) entry which is preliminary data.</text>
</comment>
<evidence type="ECO:0000313" key="3">
    <source>
        <dbReference type="EMBL" id="SYW77145.1"/>
    </source>
</evidence>
<accession>A0A8H8TPU0</accession>
<feature type="compositionally biased region" description="Polar residues" evidence="1">
    <location>
        <begin position="505"/>
        <end position="530"/>
    </location>
</feature>
<gene>
    <name evidence="3" type="ORF">UBRO2_01768</name>
</gene>
<feature type="region of interest" description="Disordered" evidence="1">
    <location>
        <begin position="448"/>
        <end position="568"/>
    </location>
</feature>
<feature type="compositionally biased region" description="Polar residues" evidence="1">
    <location>
        <begin position="337"/>
        <end position="360"/>
    </location>
</feature>
<keyword evidence="2" id="KW-1133">Transmembrane helix</keyword>
<proteinExistence type="predicted"/>
<feature type="compositionally biased region" description="Polar residues" evidence="1">
    <location>
        <begin position="478"/>
        <end position="488"/>
    </location>
</feature>
<dbReference type="Proteomes" id="UP000658997">
    <property type="component" value="Unassembled WGS sequence"/>
</dbReference>
<reference evidence="3" key="1">
    <citation type="submission" date="2018-08" db="EMBL/GenBank/DDBJ databases">
        <authorList>
            <person name="Guldener U."/>
        </authorList>
    </citation>
    <scope>NUCLEOTIDE SEQUENCE</scope>
    <source>
        <strain evidence="3">UB2</strain>
    </source>
</reference>
<name>A0A8H8TPU0_9BASI</name>
<keyword evidence="2" id="KW-0472">Membrane</keyword>
<feature type="region of interest" description="Disordered" evidence="1">
    <location>
        <begin position="401"/>
        <end position="436"/>
    </location>
</feature>
<feature type="compositionally biased region" description="Polar residues" evidence="1">
    <location>
        <begin position="232"/>
        <end position="243"/>
    </location>
</feature>
<keyword evidence="2" id="KW-0812">Transmembrane</keyword>
<protein>
    <submittedName>
        <fullName evidence="3">Uncharacterized protein</fullName>
    </submittedName>
</protein>
<sequence>MSSYEPSKAIGHRFKSSHIGDAYSNLILASNPPSTTLRGVVTVTSGPSHTNTLATLHLFACTSRFSPTPSTGPSVKQKGIAITEILDASMVKFRSWTGHACVPTQLLLCLLIGLRLVSSSVQGATSNLRLRFTPSSQQQQETHEQHHIAPRAPKWTEAVFCDSEAQPRIQRRNGTLSTYSTSDKTDQQEAPGLRRSLSDKDDDCQPGTHREHKSGACVGQPAKDYVEDHVTDTATPSGNTVKEQASGAYEGSSLTSSAPNSGSSSDNDSNSNSPDFGPSSSISNNSNNTSLATSASSNQDSTESSNLPSSTSQSPPPPPPNRTPSNFNFGGNLNNGSPTESQNDISVVNNSNSTLSDGNVNSQTNQPSSSNNKTKAIAVGVTVPVGVLALGLIALVILHKQRQRQRRAEQGQTLSGGKDEEMTDTPATEINTPRISVRKVVPIAALGEASNDGHTDPTAEHGAAAGEQDEAAEAGTEVSSAPSHTTELTHPATPMLAGTAIVTPATESKSTPGSESRPQTGTSTPSSQAGGSPGMRGRSLKRKPVPALLETFDPTKLNSPSSSRAEACSAPHSPLAAVVDEAACIAGQPPVNQSLTSLQS</sequence>
<feature type="compositionally biased region" description="Low complexity" evidence="1">
    <location>
        <begin position="361"/>
        <end position="372"/>
    </location>
</feature>
<feature type="transmembrane region" description="Helical" evidence="2">
    <location>
        <begin position="376"/>
        <end position="398"/>
    </location>
</feature>